<dbReference type="AlphaFoldDB" id="A0AA39NDM0"/>
<feature type="transmembrane region" description="Helical" evidence="1">
    <location>
        <begin position="20"/>
        <end position="43"/>
    </location>
</feature>
<reference evidence="2" key="1">
    <citation type="submission" date="2023-06" db="EMBL/GenBank/DDBJ databases">
        <authorList>
            <consortium name="Lawrence Berkeley National Laboratory"/>
            <person name="Ahrendt S."/>
            <person name="Sahu N."/>
            <person name="Indic B."/>
            <person name="Wong-Bajracharya J."/>
            <person name="Merenyi Z."/>
            <person name="Ke H.-M."/>
            <person name="Monk M."/>
            <person name="Kocsube S."/>
            <person name="Drula E."/>
            <person name="Lipzen A."/>
            <person name="Balint B."/>
            <person name="Henrissat B."/>
            <person name="Andreopoulos B."/>
            <person name="Martin F.M."/>
            <person name="Harder C.B."/>
            <person name="Rigling D."/>
            <person name="Ford K.L."/>
            <person name="Foster G.D."/>
            <person name="Pangilinan J."/>
            <person name="Papanicolaou A."/>
            <person name="Barry K."/>
            <person name="LaButti K."/>
            <person name="Viragh M."/>
            <person name="Koriabine M."/>
            <person name="Yan M."/>
            <person name="Riley R."/>
            <person name="Champramary S."/>
            <person name="Plett K.L."/>
            <person name="Tsai I.J."/>
            <person name="Slot J."/>
            <person name="Sipos G."/>
            <person name="Plett J."/>
            <person name="Nagy L.G."/>
            <person name="Grigoriev I.V."/>
        </authorList>
    </citation>
    <scope>NUCLEOTIDE SEQUENCE</scope>
    <source>
        <strain evidence="2">CCBAS 213</strain>
    </source>
</reference>
<keyword evidence="1" id="KW-0472">Membrane</keyword>
<name>A0AA39NDM0_ARMTA</name>
<feature type="transmembrane region" description="Helical" evidence="1">
    <location>
        <begin position="74"/>
        <end position="99"/>
    </location>
</feature>
<keyword evidence="1" id="KW-1133">Transmembrane helix</keyword>
<dbReference type="EMBL" id="JAUEPS010000007">
    <property type="protein sequence ID" value="KAK0463713.1"/>
    <property type="molecule type" value="Genomic_DNA"/>
</dbReference>
<comment type="caution">
    <text evidence="2">The sequence shown here is derived from an EMBL/GenBank/DDBJ whole genome shotgun (WGS) entry which is preliminary data.</text>
</comment>
<evidence type="ECO:0000313" key="2">
    <source>
        <dbReference type="EMBL" id="KAK0463713.1"/>
    </source>
</evidence>
<accession>A0AA39NDM0</accession>
<evidence type="ECO:0000313" key="3">
    <source>
        <dbReference type="Proteomes" id="UP001175211"/>
    </source>
</evidence>
<protein>
    <submittedName>
        <fullName evidence="2">Uncharacterized protein</fullName>
    </submittedName>
</protein>
<sequence>MSFLVIPSVDNMSADQQLPVTKILICFSVVLSFGSIIIGFFLISQHTALKQTDRYVVVSFLPRHWRMNLGFERLAIISSVPQALLIWGMTSFLVSFLSMCFEAPNPRSLKAFVILAYVLITVLGLWCLSLFWEDSDQWIKRFLVFQRDLLSYTKNALRFTLSRENLCRLRNKIWRTRSGILPTTANGE</sequence>
<keyword evidence="3" id="KW-1185">Reference proteome</keyword>
<dbReference type="Proteomes" id="UP001175211">
    <property type="component" value="Unassembled WGS sequence"/>
</dbReference>
<keyword evidence="1" id="KW-0812">Transmembrane</keyword>
<evidence type="ECO:0000256" key="1">
    <source>
        <dbReference type="SAM" id="Phobius"/>
    </source>
</evidence>
<feature type="transmembrane region" description="Helical" evidence="1">
    <location>
        <begin position="111"/>
        <end position="132"/>
    </location>
</feature>
<dbReference type="GeneID" id="85355666"/>
<gene>
    <name evidence="2" type="ORF">EV420DRAFT_1519655</name>
</gene>
<dbReference type="RefSeq" id="XP_060335023.1">
    <property type="nucleotide sequence ID" value="XM_060472118.1"/>
</dbReference>
<proteinExistence type="predicted"/>
<organism evidence="2 3">
    <name type="scientific">Armillaria tabescens</name>
    <name type="common">Ringless honey mushroom</name>
    <name type="synonym">Agaricus tabescens</name>
    <dbReference type="NCBI Taxonomy" id="1929756"/>
    <lineage>
        <taxon>Eukaryota</taxon>
        <taxon>Fungi</taxon>
        <taxon>Dikarya</taxon>
        <taxon>Basidiomycota</taxon>
        <taxon>Agaricomycotina</taxon>
        <taxon>Agaricomycetes</taxon>
        <taxon>Agaricomycetidae</taxon>
        <taxon>Agaricales</taxon>
        <taxon>Marasmiineae</taxon>
        <taxon>Physalacriaceae</taxon>
        <taxon>Desarmillaria</taxon>
    </lineage>
</organism>